<dbReference type="SUPFAM" id="SSF53850">
    <property type="entry name" value="Periplasmic binding protein-like II"/>
    <property type="match status" value="1"/>
</dbReference>
<name>A0ABT7DXU9_9NEIS</name>
<sequence>MRLANLIGLAFAIPVFAGAAPAPKGELVVGMTFSDSRNNSDAKEELSKWQPIFDDMGKRLKMTVSGYVASKHDDLLAQMKANKVQVAIMGHVPALEAVSQANAQVFAHVVNLKGGGGFQSLLITHKDSEINTIQDFLSQRGKYTYQTGEAQSTSGALIPNYYVFGRNNVSPSQVFKKVSVGNHKDNFMAVAMHQVSVASVASDYLEGEFKDENPMEYASIKVIWRSEAIPADPVLYRRDLDDETKKAIEQLIFSYGKASREREMLKEARGIIGFKRSSNKQLSRIADVLLFQEQQLVMNNERMADADKFKRSVDITRKFSDLQKYLMMD</sequence>
<evidence type="ECO:0000313" key="4">
    <source>
        <dbReference type="EMBL" id="MDK2124894.1"/>
    </source>
</evidence>
<evidence type="ECO:0000313" key="5">
    <source>
        <dbReference type="Proteomes" id="UP001172778"/>
    </source>
</evidence>
<feature type="chain" id="PRO_5045448348" evidence="3">
    <location>
        <begin position="20"/>
        <end position="329"/>
    </location>
</feature>
<evidence type="ECO:0000256" key="1">
    <source>
        <dbReference type="ARBA" id="ARBA00007162"/>
    </source>
</evidence>
<protein>
    <submittedName>
        <fullName evidence="4">Phosphate/phosphite/phosphonate ABC transporter substrate-binding protein</fullName>
    </submittedName>
</protein>
<evidence type="ECO:0000256" key="2">
    <source>
        <dbReference type="ARBA" id="ARBA00022729"/>
    </source>
</evidence>
<dbReference type="Proteomes" id="UP001172778">
    <property type="component" value="Unassembled WGS sequence"/>
</dbReference>
<dbReference type="NCBIfam" id="TIGR01098">
    <property type="entry name" value="3A0109s03R"/>
    <property type="match status" value="1"/>
</dbReference>
<dbReference type="PANTHER" id="PTHR35841">
    <property type="entry name" value="PHOSPHONATES-BINDING PERIPLASMIC PROTEIN"/>
    <property type="match status" value="1"/>
</dbReference>
<proteinExistence type="inferred from homology"/>
<dbReference type="Pfam" id="PF12974">
    <property type="entry name" value="Phosphonate-bd"/>
    <property type="match status" value="1"/>
</dbReference>
<organism evidence="4 5">
    <name type="scientific">Parachitinimonas caeni</name>
    <dbReference type="NCBI Taxonomy" id="3031301"/>
    <lineage>
        <taxon>Bacteria</taxon>
        <taxon>Pseudomonadati</taxon>
        <taxon>Pseudomonadota</taxon>
        <taxon>Betaproteobacteria</taxon>
        <taxon>Neisseriales</taxon>
        <taxon>Chitinibacteraceae</taxon>
        <taxon>Parachitinimonas</taxon>
    </lineage>
</organism>
<comment type="caution">
    <text evidence="4">The sequence shown here is derived from an EMBL/GenBank/DDBJ whole genome shotgun (WGS) entry which is preliminary data.</text>
</comment>
<dbReference type="EMBL" id="JARRAF010000013">
    <property type="protein sequence ID" value="MDK2124894.1"/>
    <property type="molecule type" value="Genomic_DNA"/>
</dbReference>
<keyword evidence="5" id="KW-1185">Reference proteome</keyword>
<gene>
    <name evidence="4" type="primary">phnD</name>
    <name evidence="4" type="ORF">PZA18_12640</name>
</gene>
<dbReference type="InterPro" id="IPR005770">
    <property type="entry name" value="PhnD"/>
</dbReference>
<feature type="signal peptide" evidence="3">
    <location>
        <begin position="1"/>
        <end position="19"/>
    </location>
</feature>
<dbReference type="RefSeq" id="WP_284101206.1">
    <property type="nucleotide sequence ID" value="NZ_JARRAF010000013.1"/>
</dbReference>
<dbReference type="Gene3D" id="3.40.190.10">
    <property type="entry name" value="Periplasmic binding protein-like II"/>
    <property type="match status" value="2"/>
</dbReference>
<comment type="similarity">
    <text evidence="1">Belongs to the phosphate/phosphite/phosphonate binding protein family.</text>
</comment>
<keyword evidence="2 3" id="KW-0732">Signal</keyword>
<accession>A0ABT7DXU9</accession>
<dbReference type="PANTHER" id="PTHR35841:SF1">
    <property type="entry name" value="PHOSPHONATES-BINDING PERIPLASMIC PROTEIN"/>
    <property type="match status" value="1"/>
</dbReference>
<evidence type="ECO:0000256" key="3">
    <source>
        <dbReference type="SAM" id="SignalP"/>
    </source>
</evidence>
<reference evidence="4" key="1">
    <citation type="submission" date="2023-03" db="EMBL/GenBank/DDBJ databases">
        <title>Chitinimonas shenzhenensis gen. nov., sp. nov., a novel member of family Burkholderiaceae isolated from activated sludge collected in Shen Zhen, China.</title>
        <authorList>
            <person name="Wang X."/>
        </authorList>
    </citation>
    <scope>NUCLEOTIDE SEQUENCE</scope>
    <source>
        <strain evidence="4">DQS-5</strain>
    </source>
</reference>